<evidence type="ECO:0000256" key="2">
    <source>
        <dbReference type="ARBA" id="ARBA00011838"/>
    </source>
</evidence>
<evidence type="ECO:0000313" key="8">
    <source>
        <dbReference type="Proteomes" id="UP000249123"/>
    </source>
</evidence>
<dbReference type="PANTHER" id="PTHR11545">
    <property type="entry name" value="RIBOSOMAL PROTEIN L13"/>
    <property type="match status" value="1"/>
</dbReference>
<sequence length="154" mass="17334">MKTYNAPADVEHNWVVIDATDVVVGRLASYVAKRLRGKHRADFTPHIDTGDHVVIINADKVKFTGRKMTDKVYYRHTGYPGGIKSTTPEKILGGRFPERAIELAVKRMMPKESPLARKQFGKLHVYGGAEHPHEAQKPDTVDFKAMNRKNVKVA</sequence>
<dbReference type="CDD" id="cd00392">
    <property type="entry name" value="Ribosomal_L13"/>
    <property type="match status" value="1"/>
</dbReference>
<dbReference type="InterPro" id="IPR036899">
    <property type="entry name" value="Ribosomal_uL13_sf"/>
</dbReference>
<evidence type="ECO:0000313" key="7">
    <source>
        <dbReference type="EMBL" id="RAN30574.1"/>
    </source>
</evidence>
<dbReference type="GO" id="GO:0017148">
    <property type="term" value="P:negative regulation of translation"/>
    <property type="evidence" value="ECO:0007669"/>
    <property type="project" value="TreeGrafter"/>
</dbReference>
<dbReference type="GO" id="GO:0003729">
    <property type="term" value="F:mRNA binding"/>
    <property type="evidence" value="ECO:0007669"/>
    <property type="project" value="UniProtKB-ARBA"/>
</dbReference>
<dbReference type="Proteomes" id="UP000249123">
    <property type="component" value="Unassembled WGS sequence"/>
</dbReference>
<comment type="function">
    <text evidence="6">This protein is one of the early assembly proteins of the 50S ribosomal subunit, although it is not seen to bind rRNA by itself. It is important during the early stages of 50S assembly.</text>
</comment>
<dbReference type="RefSeq" id="WP_034825271.1">
    <property type="nucleotide sequence ID" value="NZ_AWFA01000011.1"/>
</dbReference>
<dbReference type="GO" id="GO:0003735">
    <property type="term" value="F:structural constituent of ribosome"/>
    <property type="evidence" value="ECO:0007669"/>
    <property type="project" value="InterPro"/>
</dbReference>
<gene>
    <name evidence="6" type="primary">rplM</name>
    <name evidence="7" type="ORF">HY3_05870</name>
</gene>
<accession>A0A062TUQ2</accession>
<proteinExistence type="inferred from homology"/>
<keyword evidence="4 6" id="KW-0687">Ribonucleoprotein</keyword>
<dbReference type="eggNOG" id="COG0102">
    <property type="taxonomic scope" value="Bacteria"/>
</dbReference>
<dbReference type="EMBL" id="AWFB01000078">
    <property type="protein sequence ID" value="RAN30574.1"/>
    <property type="molecule type" value="Genomic_DNA"/>
</dbReference>
<dbReference type="SUPFAM" id="SSF52161">
    <property type="entry name" value="Ribosomal protein L13"/>
    <property type="match status" value="1"/>
</dbReference>
<dbReference type="OrthoDB" id="9801330at2"/>
<dbReference type="STRING" id="1280941.HY2_10705"/>
<evidence type="ECO:0000256" key="6">
    <source>
        <dbReference type="HAMAP-Rule" id="MF_01366"/>
    </source>
</evidence>
<dbReference type="Gene3D" id="3.90.1180.10">
    <property type="entry name" value="Ribosomal protein L13"/>
    <property type="match status" value="1"/>
</dbReference>
<dbReference type="PANTHER" id="PTHR11545:SF2">
    <property type="entry name" value="LARGE RIBOSOMAL SUBUNIT PROTEIN UL13M"/>
    <property type="match status" value="1"/>
</dbReference>
<dbReference type="InterPro" id="IPR005823">
    <property type="entry name" value="Ribosomal_uL13_bac-type"/>
</dbReference>
<comment type="similarity">
    <text evidence="1 6">Belongs to the universal ribosomal protein uL13 family.</text>
</comment>
<dbReference type="PIRSF" id="PIRSF002181">
    <property type="entry name" value="Ribosomal_L13"/>
    <property type="match status" value="1"/>
</dbReference>
<dbReference type="GO" id="GO:0022625">
    <property type="term" value="C:cytosolic large ribosomal subunit"/>
    <property type="evidence" value="ECO:0007669"/>
    <property type="project" value="TreeGrafter"/>
</dbReference>
<comment type="caution">
    <text evidence="7">The sequence shown here is derived from an EMBL/GenBank/DDBJ whole genome shotgun (WGS) entry which is preliminary data.</text>
</comment>
<dbReference type="GO" id="GO:0006412">
    <property type="term" value="P:translation"/>
    <property type="evidence" value="ECO:0007669"/>
    <property type="project" value="UniProtKB-UniRule"/>
</dbReference>
<dbReference type="HAMAP" id="MF_01366">
    <property type="entry name" value="Ribosomal_uL13"/>
    <property type="match status" value="1"/>
</dbReference>
<keyword evidence="8" id="KW-1185">Reference proteome</keyword>
<dbReference type="NCBIfam" id="TIGR01066">
    <property type="entry name" value="rplM_bact"/>
    <property type="match status" value="1"/>
</dbReference>
<organism evidence="7 8">
    <name type="scientific">Hyphomonas pacifica</name>
    <dbReference type="NCBI Taxonomy" id="1280941"/>
    <lineage>
        <taxon>Bacteria</taxon>
        <taxon>Pseudomonadati</taxon>
        <taxon>Pseudomonadota</taxon>
        <taxon>Alphaproteobacteria</taxon>
        <taxon>Hyphomonadales</taxon>
        <taxon>Hyphomonadaceae</taxon>
        <taxon>Hyphomonas</taxon>
    </lineage>
</organism>
<dbReference type="Pfam" id="PF00572">
    <property type="entry name" value="Ribosomal_L13"/>
    <property type="match status" value="1"/>
</dbReference>
<dbReference type="AlphaFoldDB" id="A0A062TUQ2"/>
<reference evidence="7 8" key="1">
    <citation type="submission" date="2013-04" db="EMBL/GenBank/DDBJ databases">
        <title>Hyphomonas sp. T24B3 Genome Sequencing.</title>
        <authorList>
            <person name="Lai Q."/>
            <person name="Shao Z."/>
        </authorList>
    </citation>
    <scope>NUCLEOTIDE SEQUENCE [LARGE SCALE GENOMIC DNA]</scope>
    <source>
        <strain evidence="7 8">T24B3</strain>
    </source>
</reference>
<evidence type="ECO:0000256" key="1">
    <source>
        <dbReference type="ARBA" id="ARBA00006227"/>
    </source>
</evidence>
<comment type="subunit">
    <text evidence="2 6">Part of the 50S ribosomal subunit.</text>
</comment>
<evidence type="ECO:0000256" key="4">
    <source>
        <dbReference type="ARBA" id="ARBA00023274"/>
    </source>
</evidence>
<evidence type="ECO:0000256" key="5">
    <source>
        <dbReference type="ARBA" id="ARBA00035201"/>
    </source>
</evidence>
<protein>
    <recommendedName>
        <fullName evidence="5 6">Large ribosomal subunit protein uL13</fullName>
    </recommendedName>
</protein>
<dbReference type="FunFam" id="3.90.1180.10:FF:000001">
    <property type="entry name" value="50S ribosomal protein L13"/>
    <property type="match status" value="1"/>
</dbReference>
<name>A0A062TUQ2_9PROT</name>
<dbReference type="InterPro" id="IPR005822">
    <property type="entry name" value="Ribosomal_uL13"/>
</dbReference>
<evidence type="ECO:0000256" key="3">
    <source>
        <dbReference type="ARBA" id="ARBA00022980"/>
    </source>
</evidence>
<keyword evidence="3 6" id="KW-0689">Ribosomal protein</keyword>
<accession>A0A328K7K6</accession>